<feature type="region of interest" description="Disordered" evidence="5">
    <location>
        <begin position="3944"/>
        <end position="3964"/>
    </location>
</feature>
<name>A0A0L0SZD2_ALLM3</name>
<feature type="compositionally biased region" description="Basic and acidic residues" evidence="5">
    <location>
        <begin position="1639"/>
        <end position="1668"/>
    </location>
</feature>
<feature type="compositionally biased region" description="Low complexity" evidence="5">
    <location>
        <begin position="1623"/>
        <end position="1633"/>
    </location>
</feature>
<evidence type="ECO:0000256" key="2">
    <source>
        <dbReference type="ARBA" id="ARBA00022692"/>
    </source>
</evidence>
<keyword evidence="8" id="KW-1185">Reference proteome</keyword>
<feature type="region of interest" description="Disordered" evidence="5">
    <location>
        <begin position="5581"/>
        <end position="5673"/>
    </location>
</feature>
<feature type="compositionally biased region" description="Low complexity" evidence="5">
    <location>
        <begin position="3088"/>
        <end position="3104"/>
    </location>
</feature>
<feature type="compositionally biased region" description="Low complexity" evidence="5">
    <location>
        <begin position="6417"/>
        <end position="6426"/>
    </location>
</feature>
<feature type="compositionally biased region" description="Basic residues" evidence="5">
    <location>
        <begin position="6436"/>
        <end position="6449"/>
    </location>
</feature>
<feature type="compositionally biased region" description="Polar residues" evidence="5">
    <location>
        <begin position="6458"/>
        <end position="6473"/>
    </location>
</feature>
<feature type="compositionally biased region" description="Polar residues" evidence="5">
    <location>
        <begin position="5591"/>
        <end position="5603"/>
    </location>
</feature>
<keyword evidence="4 6" id="KW-0472">Membrane</keyword>
<feature type="compositionally biased region" description="Low complexity" evidence="5">
    <location>
        <begin position="2050"/>
        <end position="2064"/>
    </location>
</feature>
<feature type="region of interest" description="Disordered" evidence="5">
    <location>
        <begin position="534"/>
        <end position="595"/>
    </location>
</feature>
<dbReference type="VEuPathDB" id="FungiDB:AMAG_19718"/>
<feature type="transmembrane region" description="Helical" evidence="6">
    <location>
        <begin position="77"/>
        <end position="96"/>
    </location>
</feature>
<feature type="compositionally biased region" description="Acidic residues" evidence="5">
    <location>
        <begin position="4720"/>
        <end position="4737"/>
    </location>
</feature>
<feature type="compositionally biased region" description="Acidic residues" evidence="5">
    <location>
        <begin position="6835"/>
        <end position="6844"/>
    </location>
</feature>
<feature type="region of interest" description="Disordered" evidence="5">
    <location>
        <begin position="808"/>
        <end position="937"/>
    </location>
</feature>
<feature type="region of interest" description="Disordered" evidence="5">
    <location>
        <begin position="3557"/>
        <end position="3584"/>
    </location>
</feature>
<feature type="region of interest" description="Disordered" evidence="5">
    <location>
        <begin position="5950"/>
        <end position="5971"/>
    </location>
</feature>
<dbReference type="GO" id="GO:0016020">
    <property type="term" value="C:membrane"/>
    <property type="evidence" value="ECO:0007669"/>
    <property type="project" value="UniProtKB-SubCell"/>
</dbReference>
<feature type="compositionally biased region" description="Basic and acidic residues" evidence="5">
    <location>
        <begin position="1587"/>
        <end position="1603"/>
    </location>
</feature>
<feature type="region of interest" description="Disordered" evidence="5">
    <location>
        <begin position="4535"/>
        <end position="4616"/>
    </location>
</feature>
<feature type="compositionally biased region" description="Polar residues" evidence="5">
    <location>
        <begin position="1199"/>
        <end position="1214"/>
    </location>
</feature>
<dbReference type="SMART" id="SM00679">
    <property type="entry name" value="CTNS"/>
    <property type="match status" value="2"/>
</dbReference>
<feature type="compositionally biased region" description="Low complexity" evidence="5">
    <location>
        <begin position="6822"/>
        <end position="6832"/>
    </location>
</feature>
<dbReference type="Proteomes" id="UP000054350">
    <property type="component" value="Unassembled WGS sequence"/>
</dbReference>
<feature type="region of interest" description="Disordered" evidence="5">
    <location>
        <begin position="3364"/>
        <end position="3388"/>
    </location>
</feature>
<feature type="region of interest" description="Disordered" evidence="5">
    <location>
        <begin position="2001"/>
        <end position="2073"/>
    </location>
</feature>
<feature type="region of interest" description="Disordered" evidence="5">
    <location>
        <begin position="1440"/>
        <end position="1490"/>
    </location>
</feature>
<feature type="region of interest" description="Disordered" evidence="5">
    <location>
        <begin position="4665"/>
        <end position="4700"/>
    </location>
</feature>
<feature type="region of interest" description="Disordered" evidence="5">
    <location>
        <begin position="1177"/>
        <end position="1236"/>
    </location>
</feature>
<feature type="compositionally biased region" description="Low complexity" evidence="5">
    <location>
        <begin position="2102"/>
        <end position="2114"/>
    </location>
</feature>
<feature type="compositionally biased region" description="Low complexity" evidence="5">
    <location>
        <begin position="5604"/>
        <end position="5673"/>
    </location>
</feature>
<dbReference type="InterPro" id="IPR006603">
    <property type="entry name" value="PQ-loop_rpt"/>
</dbReference>
<keyword evidence="2 6" id="KW-0812">Transmembrane</keyword>
<proteinExistence type="predicted"/>
<evidence type="ECO:0000313" key="8">
    <source>
        <dbReference type="Proteomes" id="UP000054350"/>
    </source>
</evidence>
<feature type="compositionally biased region" description="Acidic residues" evidence="5">
    <location>
        <begin position="6367"/>
        <end position="6378"/>
    </location>
</feature>
<feature type="transmembrane region" description="Helical" evidence="6">
    <location>
        <begin position="310"/>
        <end position="331"/>
    </location>
</feature>
<feature type="region of interest" description="Disordered" evidence="5">
    <location>
        <begin position="6089"/>
        <end position="6262"/>
    </location>
</feature>
<feature type="compositionally biased region" description="Low complexity" evidence="5">
    <location>
        <begin position="6481"/>
        <end position="6492"/>
    </location>
</feature>
<feature type="transmembrane region" description="Helical" evidence="6">
    <location>
        <begin position="241"/>
        <end position="265"/>
    </location>
</feature>
<feature type="compositionally biased region" description="Basic residues" evidence="5">
    <location>
        <begin position="6923"/>
        <end position="6944"/>
    </location>
</feature>
<feature type="region of interest" description="Disordered" evidence="5">
    <location>
        <begin position="4392"/>
        <end position="4416"/>
    </location>
</feature>
<feature type="region of interest" description="Disordered" evidence="5">
    <location>
        <begin position="4435"/>
        <end position="4458"/>
    </location>
</feature>
<evidence type="ECO:0000256" key="3">
    <source>
        <dbReference type="ARBA" id="ARBA00022989"/>
    </source>
</evidence>
<feature type="compositionally biased region" description="Basic and acidic residues" evidence="5">
    <location>
        <begin position="1459"/>
        <end position="1479"/>
    </location>
</feature>
<feature type="region of interest" description="Disordered" evidence="5">
    <location>
        <begin position="1548"/>
        <end position="1678"/>
    </location>
</feature>
<evidence type="ECO:0000256" key="4">
    <source>
        <dbReference type="ARBA" id="ARBA00023136"/>
    </source>
</evidence>
<feature type="region of interest" description="Disordered" evidence="5">
    <location>
        <begin position="6343"/>
        <end position="6388"/>
    </location>
</feature>
<dbReference type="InterPro" id="IPR051415">
    <property type="entry name" value="LAAT-1"/>
</dbReference>
<feature type="compositionally biased region" description="Polar residues" evidence="5">
    <location>
        <begin position="881"/>
        <end position="912"/>
    </location>
</feature>
<sequence length="6944" mass="714343">MDGPVRFLDFASPPPAMVLLAPPSPPLATLPGDACPDAHDPANFGISLFLLVGIVLSYVPQQLKIVELRSSEGLSPYFLLLGSVSCISTVANVALLQHDVLKCCDVWSPLTCFENALGLIQVASQAVMFLLILVLFLIYYPVRFKRILRITGIVTGVSTETTPLLADVAATTTTTITAHAHVPSRRPNTVTYTTCERCSVPAPAWRTSQMIGAGVTLYFIAVLGLWMALDIYSTIAPPTAYRVAVQTAAACFGAIATGMSCLQFLPQIYQTYRTKTPGALSILTMMMQTPGTLLLIYSLAARPGTNISTYLSYVVAATCQGSLLVMSLIYARRARRRVAAQADESDLFVATSPGTEFAQLLLPNASEMLYDPDDTSGLSSPSEAGVPTGTAGGNGMPARHAASWTSSSDAGALDETASLLVEDAGTVAPSLIGIASVETGARATSPVVPGTSLRSLRSPRLVASPHVGSMAAVKSLILEKLTESASTIDHVPPVPTGGNSSAVELDADAAAAPSGVSGIIDADAQSQAEPFLLDFDHGTTSPVPPANGDDSIAHHDTLSANGTHASSHAGVAADSAASAPATVDTAHASTTTHDTTQVDEAVQVPAPPAHQGTVVPDPASPILAAASPILTAASPTLGAAASPTPHAELLPTATLDTGARPQSAATVIYSPDPAAAAAAQPAQFVLPGADSVDLVHAADAETHGAQVVAQTGFTITDAAQPTTVPMVGHAGLVSPPALATSGDAAVHLAQVARADLVAPAVLAPEQLALSVAAGAIAGAIAGAVAHGLPLVTTDAGKTTTVVHLAQGAPTSGPVVRNGQVSSETSASSAISSGQSATVRTSTHTEHYSSSVTHTSSSSASTTNVHHHHTHSSTTVEGSGAATRTESVASSSPASGTTIVHPTQGMTTWTENVGASASTSGTFTSGTTASHGHTSTNVDAVPLVPPVIPAGSSASVQIVHDATTTQADSVSAAVVAPAPEPAHVDAVVPAYELPHDDVVHVMPAVTVAVPLAAHPEPDSTVFATVSSPAIRQPVEPVMDEPLPQALPIVLPEPVLQALPADLPEPVPQALPAALPAPVPAPTLSEATQESTQIELAQASTLTETSHADLDPAHDGPSISSPLDAPTPTAASLADGLDVATPTASRTNIAHHRSQLSLELPAAELADALDTPFWDADAPTSPLIDTHPATSPARSDPGRVASTTWLSTSQASSVRQSTTVTSHASSSTTTSASGSASGAVASTPISVVGFRVPSPERQDLPRPASPVVATTVIIDADALTLPAADAPFDEAADVSHGEVADPGAVQVEDVGQELLAEEVVDVSEVESVEFVAESVDEPHVDNDDAASLNSHGAQPTAEELAEGPHDQEAESIASLAGVADHDAVQDQIIADLRGEAAELEPQLDEAADAAQVEELADLQVDEAGLGESTDALLDEDADREPLAKAAVSEPQGEPDEAAGTFRDDVSAHDASDTSLSEDIKPETLFQEPADVKYDVSTEAVDLPEEEPDQAAYVTINEVTETETLANHAVAASLGDGAEPESETLFHEVTDASPEDEAGDPSLGEEDAGSDAPQGEDSPSAAVFAEDVDADVRFGDDVEASERLQDESTVLETMHDEIADALQYDEAASASLSESGEGAKGLSDDRADPDPLQDDHVEQDRADTPLDKDAEQDTSIDEDHGDEAVLDAAVDAPLGQDSDLDAVHEGNTEVIYDSHVETADETHSEMVETRATFEESADVTQHEDAELDVPSGEAVKASFAEEQDAVVEDAADEAADTLLEEAADTLYIETAELAAPSSEIADSDAAFDQADELVEAHETTVFHSDVGKQEVMHNEFTQEEALIDEASHQDAHQDADLDGSADAVNDAFATPIEAELEPNRGDDVSVVHAGKPALTGSTDVLFADATDFAATEVEPVQVALVPGLDTGAAIINVQPIKGDLSGDDVEFSAPASPPRLAEFDVYVPVPALVAADADAASVQSAETDRVTPVPTTAVVAIESDAASVQSFGSDGSTPVPEPTREPLAQDEAASKTSEAVDAEESAPVPEIDESMPATEVDASATAAVDAAQGSLSETETTEVQLSEEALNDHVLLEPVSVDTVEVHDATSASTESSTTKADAADDAEMQSPTEPCTRDEDHDADLPVLGTNDALDATATSGVHASVGVNQSAPTLTVIDQVEVSSGSFHAEEADQDVGLSTEASFHVVPERPSTEALDHGSPIPEALSTVSAVDSVASSAASMVSTTSASISTANLTTSTAISTISEATSTITTSTSSSVAEHSAASVHVEQLPATTPITGSRQDMADAVLVHPVDTAQFLIPAVESHTQSSAHVSTVVAQHNAQTASTTDSVTAVVPVESGSHSSSTVSGHAHSTTTRVEDALIANQSESGTLSTATPTHLAEDATAGSGARMDLAAPVDLAVAMPVEIAHSTITGAVERIEQVESVQSMTAGTVDRIEQVETVHNATIGSIVETEQVESAVVRTDLVGPAAVSGVVHSEQVELAASRTDLVVPAAIGGAMHTEQVESAELRTDLIVPAAVAVSALDQVAHSTSASAAAARTDFVSSSSSVVHNSSSTNVFNSSNSNINTSIVNSRHTSSHTHTHIHTHVHTHTHTSSYSSTSSHSSTSTSSATSGHHAHGSISIVDARTDLAPTAVGVASNLAQVSHDGEHSTPTAPAAAAVIMTPAVGSITSEINLITLETTTTANATDLAHEETAVSGAHAVEHGSAPTEVDSIVSGTCASIIAHQAVVVSGTDGIENAGVATELDSATFESSTTNSFTHEAVAVGSADVIHHTGVASELVGSAAPAVFPEPSAPSAPNAAHSINAEEAEQVELPPVAMVSIFEVARLACTTQGHGDTEDQDSASSVVTAASPVLPTSPVITVSPIVAATSPAMEVAHDESVHVELGADARSDLADTVIVHTDTAAVEPTQVAVPAPELLVQLPVQSTTTVFDFSTHATETEAADESVIGSIVETSVVSQVDVSESGSLHSTTEHAATIDNATSADSVSSTVISSETTQGAATTSVVARTDLIAVLDATADAIAQADQAMSAALVAQEPVQSTHGTATSATSRTDQVVSTVGGTTHSAETSTVTHTGHVSSSSFTSSATTFHHSHAKTESFNAVGAAERTDFADSGILASSTTIVHHEHSAAAHGETIGTTESANVVSSSSSSSVTLSSSATSARHEHGAAARFDAAGSAAGLVDHVLVETYADGAMSFHQTDGAPATTGAVGAATHTDVALVQVPSQTAHGSTVIDTAGRTDIVTSTITYSGSTSVSTSHTTIASSERSDSVSITTDDAVLDPGCSDAVTKSQKMLHDNDLQCAPATSAAAVDVAVPTASTTPAIVPVLADVPFAPITQYAPDSTASVAMSPPAGWQPTESAAAESTESTEVLFFVETPASEAAMPQAEAVQSETQVEITEALEQTQIAQDESLVQVNSASPTQIDFIQAPTQTASVQSEVEAVDEQSEELLINTITSTATSVASRLDTMTLAASSAYMLHDESSAPHNLPTAELSDALVAPLSAVERPLPLLATVGLADHAVQSTLNSASESAQAASTTSSSCHSSSTRHSSAHHSSTHHSSTVIHHSTTAVSHSATAGSHSSSTTITSTTRADALTASAITSASTSTIFTTPISAVEFRTPSSDHQLLQPASSFATTVVIDQGILTLPATSAPRLDDTDLNVTHGHGAWHESRSDQVADALYDDIQAEVQLDAAVVMSLVEDAGPDAMQSESTDAPLDEDADLAPLADEVMDVILSETNEAANASLAEEAVIETTLDEALIHVASDTSFSKEIEPDTLFHEPANVEYDGSAETVDLPEEEPHQAAYVSINEVTKTETWAHHAVAAPLGDGAEPESETLFHEVADAVQEGEAGDTSLSDEGGDSDASRGEGVLHEELFTEAADVLLAMDAPVAGDAEAAETLQDESAVLETAFDEVAHALHAEESVDVSQGESDVDASHTEVAEPDRVQVEEAAHDHVDTLLGEDVEHDTSLDQDHDDEAVLDEAVDAPLGQEANLDAVHEEGIEFLHEAHVEAVHDSHVEAVQKLHVEVQETLTSLEESADLTQAQDPELDVASGEAADGAFAEDEDAVVEEEAVEAADTLRIETANLVAPSSEISDSDMAFSQADELVESHETADIHENVESIVFHSDIGKQEALHIEFTMQDALIVEVSDQGVHHEEDAKLATSIDAAVDAFTTPMETEIEPSRADEVAVMQADKPGLTECTNELLCADTAKFPTLDLAPVHVALVPEVDFAEASAAIVDVRPIKGDLSTSGDADFPAPALPLQPAEFDANVPEPALFAADADAASVQSAETDSVTPVALPAAVAMEADAASVQSFGSDGSTPVPEPTLELAVMGEAQSETSMAWLGTSHSSAVAVHHSTTIVSHSTTFVNQSTGRTSHTSSNVGHYSSSTTSASTLAATATPVSVVRLHAPPHSHSAETSAEELVDEPHGQDADLDASLNDVAEHNVVQLDGLPGEAAELESQLDETADASQVENVEPEPLLDEHADVLQGEPHEAAEVSALEMISDETAVTSHNEGSVHGASDASLSEGAEPETLYHAPSNTSHGDSEEVKIEAVNAPKDEPGQTAANFSLKDTSLGEGDANSDALQGEGSAHEELLTEAANELHVMDAPLACDTEAAEALQDESAVLATVFDEVADASQAEEAVDVSQGESDEAVDASRTEIADPYPLQDDDVEHDRADTPLTEKIASGTLVDPDFDDEAPVDEDDLENGQDGDLVAVDEENAEAIDDSRVEAVLETHIEVVETQTTFEETANVTQDEEAEFDAASSEAANAPFVEEHVVGSEEAADASYGEKHDVLLSEIPDVLLVDATDMLHIELAEEVMPSDIVEPVVPPSGIAESDASFSQVDELVELHETIAVHDQSVGLHESTVIHENVESSVFHSDVVKPEVPHNELTQQETLFVEASYQDAHVDEDADLTTPMDTAGDDAFVTPIEADLEPKHGNGASVVQVDKPAVAESINKLLFTDTTEFLASDTASVHVALAPEVDFAGVSAATVDVQPIKGDLSTGDGAENSAPSPPPRLAEFDAYVPEPALVAANTDAASVQSAETDRVTPIPPAAVVAMESDAASVQSFGSDGSTPVFEPALESLVEDEHAAALDTSASAAVGVDLRDHVSTADTDDELVPVTRNDEPVPATSVNLATPVDEANDTFAASFQAEFGASLVDTASVAQASEQPALATASVVDTVRPPSATHSLDDADAVGFDPASPIITATSPALASISHIASALSPVLSAAASPGLTVVPPVVDAAEPDADVSTEMLSDLVLETDAEPELSIEVVLIPPKTELPVDSLALSAGAQTHSVAAANADANLSLVEQATTIVASALSTIVGAITDAQQVISPVLPSEAPTHSAQAATAEFIARADLVEPAAVLVDSALVHSTHGITSETLIPDAEIAHQPQTDVRTDLAAIAASSSTSVQLVQDSAASTSAPADSGLVTVIAPPTDLLEDDVISLVDDLLLDDGVHFAPAAFAAVAAVLIPAAAPLEPDSTVFAAASPPAIRQPVEPVMVEPGDSVLTQVEILSPVDSVQADFERQTDFAQVDTVQAVETLLDPSTPTAAPIADAQSTADVTSSTLNSTGGSVRTTSSTSTSHSSSTTRHSTTIVSHSITTVSHSTTLISHSSSTSSTSTSTSTSSASSSTVDSSASAASTTLISVVGFRAPSPDLQLPQPENSAATAVALESGALALTAEDVRDVHATAVPSQAHDLAQDEGLPVVDVPDTSAVDEDERTPRLEPIEVEVGGADDGSLVSASPIVLADHDARVQDQAPYDANISEPAPATDDIKPVPRPAPLVAVDSAVDSDLWSDHSEKTKLDSHYDKQVSETESETAAAEYTEISSESDAAKSICATPVPTHAAIAIVSNPEEDLFAEQTETAATFSSSVATVPAKVDGPTAPARVSAPDWATMSAGRWMRATVPTFNALSSRPVAPDHGAPAAGEPTSPTAVSAVSSTHFASKDSVDIAATSETVLTRPDAQVVAEDVATMLDPADQIAADPARRGEGWGVGRWMHGKVPAIDVPSLQPVVVSRVTAVTERTETVEFAPASAAHPRPSKDAIFAANDDDTDDEELVPSTEPSLASDLSHSGAEEEEEGDDGSAVPSTRPSMDSLASDAEPASAGDNAALSKRPSLSAISVTSESSESSKLHAGPIQKRGGKRAPKKKRRKHEGHETQVHTTTTMQSTKHSSTVQTVTTTSTTQSVSRRASSSSGSAAISASEHVEHDAPAASPAVTVSDANVADPTSWSVMNTARWMRSQIPKLEVPSLPAIVPVRRTSVPDLAPPTTASLESMFFTGSTKDAAGSAHGSNATSLVVTDDDDMTENDELAPSTAPSLASELIHSDSDGEEEEEEEDDHETTHLSARPSMDSLAFDATSTEAAAPATLSKRPSLSAISITSSSGGSIKLHAVPTQKRGGKRAPKKKHRKHDGHEPQAIAASTQHPPSTWPITSVASTRSRRASSSSLTGSLGSERVDTHQAMTTTVALDTNAVHSADQSSSSVGRWMRSRVTSFSSIGSHRDAPVSGPTSPAAASVLSDQDGVAASIASASSPDAVVTASNVGLWSFLSKLAQVKPANVDVVGTDLSKTADRVAVEDATADRLTPVPDVEEEEPTVAAEEELAIVADDEPAVVAEGYLTVAVEEPTADEEPAVEEKPVAEEDMIVDEEAIVGKTSTVEKEAVVKEEEIVEEELTVAAEMEPVVLANDESAITAAADELTPATEDAPAAKTEQATTVELDATDGTNAADSTAWSVLNAGKWMRAQLPKMDVPSLPGRRSSITELMAPSTWSDSTSIRSLKHMSSLRSSTTTSRVTTDDDLTDDDELMPSAAPSLIHSEIEEDEDDHDHDSLRLSARPSMDSLASDTPAPAPAPATLSKRPSVSAISATSSSSGSAKLLHAPTQKRGGKRAPAKGKKAKAVRKQTTS</sequence>
<comment type="subcellular location">
    <subcellularLocation>
        <location evidence="1">Membrane</location>
        <topology evidence="1">Multi-pass membrane protein</topology>
    </subcellularLocation>
</comment>
<feature type="compositionally biased region" description="Low complexity" evidence="5">
    <location>
        <begin position="913"/>
        <end position="935"/>
    </location>
</feature>
<feature type="region of interest" description="Disordered" evidence="5">
    <location>
        <begin position="1105"/>
        <end position="1129"/>
    </location>
</feature>
<organism evidence="7 8">
    <name type="scientific">Allomyces macrogynus (strain ATCC 38327)</name>
    <name type="common">Allomyces javanicus var. macrogynus</name>
    <dbReference type="NCBI Taxonomy" id="578462"/>
    <lineage>
        <taxon>Eukaryota</taxon>
        <taxon>Fungi</taxon>
        <taxon>Fungi incertae sedis</taxon>
        <taxon>Blastocladiomycota</taxon>
        <taxon>Blastocladiomycetes</taxon>
        <taxon>Blastocladiales</taxon>
        <taxon>Blastocladiaceae</taxon>
        <taxon>Allomyces</taxon>
    </lineage>
</organism>
<dbReference type="EMBL" id="GG745354">
    <property type="protein sequence ID" value="KNE67862.1"/>
    <property type="molecule type" value="Genomic_DNA"/>
</dbReference>
<feature type="region of interest" description="Disordered" evidence="5">
    <location>
        <begin position="6817"/>
        <end position="6944"/>
    </location>
</feature>
<protein>
    <submittedName>
        <fullName evidence="7">Uncharacterized protein</fullName>
    </submittedName>
</protein>
<feature type="compositionally biased region" description="Polar residues" evidence="5">
    <location>
        <begin position="4392"/>
        <end position="4410"/>
    </location>
</feature>
<feature type="compositionally biased region" description="Low complexity" evidence="5">
    <location>
        <begin position="2610"/>
        <end position="2636"/>
    </location>
</feature>
<feature type="compositionally biased region" description="Low complexity" evidence="5">
    <location>
        <begin position="6198"/>
        <end position="6241"/>
    </location>
</feature>
<dbReference type="PANTHER" id="PTHR16201">
    <property type="entry name" value="SEVEN TRANSMEMBRANE PROTEIN 1-RELATED"/>
    <property type="match status" value="1"/>
</dbReference>
<dbReference type="Gene3D" id="1.20.1280.290">
    <property type="match status" value="2"/>
</dbReference>
<dbReference type="eggNOG" id="ENOG502QV5C">
    <property type="taxonomic scope" value="Eukaryota"/>
</dbReference>
<gene>
    <name evidence="7" type="ORF">AMAG_19718</name>
</gene>
<feature type="region of interest" description="Disordered" evidence="5">
    <location>
        <begin position="2586"/>
        <end position="2636"/>
    </location>
</feature>
<feature type="compositionally biased region" description="Basic and acidic residues" evidence="5">
    <location>
        <begin position="4570"/>
        <end position="4587"/>
    </location>
</feature>
<feature type="compositionally biased region" description="Low complexity" evidence="5">
    <location>
        <begin position="847"/>
        <end position="863"/>
    </location>
</feature>
<evidence type="ECO:0000256" key="1">
    <source>
        <dbReference type="ARBA" id="ARBA00004141"/>
    </source>
</evidence>
<feature type="compositionally biased region" description="Polar residues" evidence="5">
    <location>
        <begin position="2984"/>
        <end position="2993"/>
    </location>
</feature>
<feature type="region of interest" description="Disordered" evidence="5">
    <location>
        <begin position="2984"/>
        <end position="3004"/>
    </location>
</feature>
<dbReference type="OMA" id="TETIMDE"/>
<feature type="region of interest" description="Disordered" evidence="5">
    <location>
        <begin position="4717"/>
        <end position="4737"/>
    </location>
</feature>
<feature type="compositionally biased region" description="Acidic residues" evidence="5">
    <location>
        <begin position="1550"/>
        <end position="1566"/>
    </location>
</feature>
<feature type="compositionally biased region" description="Basic residues" evidence="5">
    <location>
        <begin position="6178"/>
        <end position="6191"/>
    </location>
</feature>
<dbReference type="Pfam" id="PF04193">
    <property type="entry name" value="PQ-loop"/>
    <property type="match status" value="2"/>
</dbReference>
<feature type="compositionally biased region" description="Low complexity" evidence="5">
    <location>
        <begin position="3557"/>
        <end position="3570"/>
    </location>
</feature>
<feature type="region of interest" description="Disordered" evidence="5">
    <location>
        <begin position="1332"/>
        <end position="1366"/>
    </location>
</feature>
<feature type="transmembrane region" description="Helical" evidence="6">
    <location>
        <begin position="277"/>
        <end position="298"/>
    </location>
</feature>
<feature type="region of interest" description="Disordered" evidence="5">
    <location>
        <begin position="3082"/>
        <end position="3104"/>
    </location>
</feature>
<accession>A0A0L0SZD2</accession>
<feature type="compositionally biased region" description="Low complexity" evidence="5">
    <location>
        <begin position="3378"/>
        <end position="3388"/>
    </location>
</feature>
<feature type="transmembrane region" description="Helical" evidence="6">
    <location>
        <begin position="210"/>
        <end position="229"/>
    </location>
</feature>
<feature type="region of interest" description="Disordered" evidence="5">
    <location>
        <begin position="6417"/>
        <end position="6492"/>
    </location>
</feature>
<evidence type="ECO:0000256" key="5">
    <source>
        <dbReference type="SAM" id="MobiDB-lite"/>
    </source>
</evidence>
<evidence type="ECO:0000256" key="6">
    <source>
        <dbReference type="SAM" id="Phobius"/>
    </source>
</evidence>
<feature type="compositionally biased region" description="Low complexity" evidence="5">
    <location>
        <begin position="6154"/>
        <end position="6167"/>
    </location>
</feature>
<reference evidence="7 8" key="1">
    <citation type="submission" date="2009-11" db="EMBL/GenBank/DDBJ databases">
        <title>Annotation of Allomyces macrogynus ATCC 38327.</title>
        <authorList>
            <consortium name="The Broad Institute Genome Sequencing Platform"/>
            <person name="Russ C."/>
            <person name="Cuomo C."/>
            <person name="Burger G."/>
            <person name="Gray M.W."/>
            <person name="Holland P.W.H."/>
            <person name="King N."/>
            <person name="Lang F.B.F."/>
            <person name="Roger A.J."/>
            <person name="Ruiz-Trillo I."/>
            <person name="Young S.K."/>
            <person name="Zeng Q."/>
            <person name="Gargeya S."/>
            <person name="Fitzgerald M."/>
            <person name="Haas B."/>
            <person name="Abouelleil A."/>
            <person name="Alvarado L."/>
            <person name="Arachchi H.M."/>
            <person name="Berlin A."/>
            <person name="Chapman S.B."/>
            <person name="Gearin G."/>
            <person name="Goldberg J."/>
            <person name="Griggs A."/>
            <person name="Gujja S."/>
            <person name="Hansen M."/>
            <person name="Heiman D."/>
            <person name="Howarth C."/>
            <person name="Larimer J."/>
            <person name="Lui A."/>
            <person name="MacDonald P.J.P."/>
            <person name="McCowen C."/>
            <person name="Montmayeur A."/>
            <person name="Murphy C."/>
            <person name="Neiman D."/>
            <person name="Pearson M."/>
            <person name="Priest M."/>
            <person name="Roberts A."/>
            <person name="Saif S."/>
            <person name="Shea T."/>
            <person name="Sisk P."/>
            <person name="Stolte C."/>
            <person name="Sykes S."/>
            <person name="Wortman J."/>
            <person name="Nusbaum C."/>
            <person name="Birren B."/>
        </authorList>
    </citation>
    <scope>NUCLEOTIDE SEQUENCE [LARGE SCALE GENOMIC DNA]</scope>
    <source>
        <strain evidence="7 8">ATCC 38327</strain>
    </source>
</reference>
<feature type="compositionally biased region" description="Low complexity" evidence="5">
    <location>
        <begin position="6899"/>
        <end position="6913"/>
    </location>
</feature>
<feature type="region of interest" description="Disordered" evidence="5">
    <location>
        <begin position="371"/>
        <end position="407"/>
    </location>
</feature>
<feature type="compositionally biased region" description="Low complexity" evidence="5">
    <location>
        <begin position="1215"/>
        <end position="1236"/>
    </location>
</feature>
<feature type="transmembrane region" description="Helical" evidence="6">
    <location>
        <begin position="116"/>
        <end position="140"/>
    </location>
</feature>
<feature type="compositionally biased region" description="Low complexity" evidence="5">
    <location>
        <begin position="821"/>
        <end position="836"/>
    </location>
</feature>
<feature type="transmembrane region" description="Helical" evidence="6">
    <location>
        <begin position="46"/>
        <end position="65"/>
    </location>
</feature>
<evidence type="ECO:0000313" key="7">
    <source>
        <dbReference type="EMBL" id="KNE67862.1"/>
    </source>
</evidence>
<feature type="region of interest" description="Disordered" evidence="5">
    <location>
        <begin position="2101"/>
        <end position="2134"/>
    </location>
</feature>
<feature type="transmembrane region" description="Helical" evidence="6">
    <location>
        <begin position="767"/>
        <end position="788"/>
    </location>
</feature>
<keyword evidence="3 6" id="KW-1133">Transmembrane helix</keyword>
<feature type="compositionally biased region" description="Polar residues" evidence="5">
    <location>
        <begin position="6099"/>
        <end position="6108"/>
    </location>
</feature>
<feature type="compositionally biased region" description="Low complexity" evidence="5">
    <location>
        <begin position="565"/>
        <end position="595"/>
    </location>
</feature>
<feature type="compositionally biased region" description="Basic residues" evidence="5">
    <location>
        <begin position="2593"/>
        <end position="2609"/>
    </location>
</feature>
<dbReference type="OrthoDB" id="19344at2759"/>
<dbReference type="PANTHER" id="PTHR16201:SF11">
    <property type="entry name" value="PQ-LOOP REPEAT-CONTAINING PROTEIN"/>
    <property type="match status" value="1"/>
</dbReference>
<reference evidence="8" key="2">
    <citation type="submission" date="2009-11" db="EMBL/GenBank/DDBJ databases">
        <title>The Genome Sequence of Allomyces macrogynus strain ATCC 38327.</title>
        <authorList>
            <consortium name="The Broad Institute Genome Sequencing Platform"/>
            <person name="Russ C."/>
            <person name="Cuomo C."/>
            <person name="Shea T."/>
            <person name="Young S.K."/>
            <person name="Zeng Q."/>
            <person name="Koehrsen M."/>
            <person name="Haas B."/>
            <person name="Borodovsky M."/>
            <person name="Guigo R."/>
            <person name="Alvarado L."/>
            <person name="Berlin A."/>
            <person name="Borenstein D."/>
            <person name="Chen Z."/>
            <person name="Engels R."/>
            <person name="Freedman E."/>
            <person name="Gellesch M."/>
            <person name="Goldberg J."/>
            <person name="Griggs A."/>
            <person name="Gujja S."/>
            <person name="Heiman D."/>
            <person name="Hepburn T."/>
            <person name="Howarth C."/>
            <person name="Jen D."/>
            <person name="Larson L."/>
            <person name="Lewis B."/>
            <person name="Mehta T."/>
            <person name="Park D."/>
            <person name="Pearson M."/>
            <person name="Roberts A."/>
            <person name="Saif S."/>
            <person name="Shenoy N."/>
            <person name="Sisk P."/>
            <person name="Stolte C."/>
            <person name="Sykes S."/>
            <person name="Walk T."/>
            <person name="White J."/>
            <person name="Yandava C."/>
            <person name="Burger G."/>
            <person name="Gray M.W."/>
            <person name="Holland P.W.H."/>
            <person name="King N."/>
            <person name="Lang F.B.F."/>
            <person name="Roger A.J."/>
            <person name="Ruiz-Trillo I."/>
            <person name="Lander E."/>
            <person name="Nusbaum C."/>
        </authorList>
    </citation>
    <scope>NUCLEOTIDE SEQUENCE [LARGE SCALE GENOMIC DNA]</scope>
    <source>
        <strain evidence="8">ATCC 38327</strain>
    </source>
</reference>
<feature type="compositionally biased region" description="Acidic residues" evidence="5">
    <location>
        <begin position="1669"/>
        <end position="1678"/>
    </location>
</feature>